<dbReference type="eggNOG" id="COG0438">
    <property type="taxonomic scope" value="Bacteria"/>
</dbReference>
<feature type="region of interest" description="Disordered" evidence="2">
    <location>
        <begin position="1033"/>
        <end position="1070"/>
    </location>
</feature>
<dbReference type="EMBL" id="CP015583">
    <property type="protein sequence ID" value="APT57410.1"/>
    <property type="molecule type" value="Genomic_DNA"/>
</dbReference>
<dbReference type="PANTHER" id="PTHR46401">
    <property type="entry name" value="GLYCOSYLTRANSFERASE WBBK-RELATED"/>
    <property type="match status" value="1"/>
</dbReference>
<sequence length="1070" mass="114605">MRVAIFVTNAPGNYGGGRLAAYVLAQCLARAGAEVAFVTNHVPVFHEDLHAFGRPGKIGIHVTKDFLTALPEGRFDVVVLIPTQSLDRMVYVGARGFAQRRGARMCIFNFETPNWFNAAVPVPRDEVLWREWKLATEDVAENGVLILSNSRESEKYARLWYDDERLEFGHWHQPINLDAAARAAVQYREKRILSFVRPRDPHKGAGDLIDVLCEEMRGWTLSLIVGSPKLDEAYRDALVPVARRYGVEVEVHPLASDTQKFVELRRARMLLYPSWFEGYGLPPIEALTVGTPCVCYDLDVVKEVCGDALITAPVGDVAKLREGVLRVMKSSPEDWAHLPQVVEAVSSVERCGQAALAALESFLARPLPPKPVIAVPAKLPKRPEPKRLNLGAAVMHPGWLLEIKGWAAAPPDARVVLRADGELLGEAVRGMVRKDVLKENPWIGTDECGFGLVRPHVAMGHAVQVSAVVLSASGEVLDHATRVYDLVELAKARPAKPPSWWRSGGMKFLRESGSSLVHGWAAGAPVPFLLEGFAGPRRVWMQGGRARPDVMGKLEGFPQQTPGFSAHLGPEESWMLEAAGAFTLVGYSRAGVAVQALPAKWEKAAPGAVEPHLAQGEDPTSLPILAELKRVALDEYGVLEVEGHVLSRPRMEAIRVLLDGELLGETLPDRLQTGLHNKNRAYGDAYSGFALNGRAPNLPGEEVRVEFIRGGEVAHAITTAPARMRRGKGARYGADLAWLPPGLLEEAGSDATLVVIEKGATLDHLRGAAERALLAELRRRGPLLLLLHGNPHGFTPDLPRWQELCDGLLLVNDLHPGEDALAHSLALLAAEPGLGRVIMRGAKRRSAIPDGLRATTLLPGAELGTFRAGRLGFGLQPGPGVIGLDGPGLLRALTLPGMTPPEGPGEGPWLLLDATLAEPAVLRDALSRLATPLRKAGLSLLCVVDAPPLEPAEALRARLGLPRDLPVAWVASALLLAPATVRAVVDLAPAGGVAPFCGAMAARGVPVLALAGASATGSPWPLVTPKELASGTLPVPVPPGDPYAALEGIEPARAGRDAAEPLSLSTAEAA</sequence>
<evidence type="ECO:0000256" key="1">
    <source>
        <dbReference type="ARBA" id="ARBA00022679"/>
    </source>
</evidence>
<dbReference type="InterPro" id="IPR001296">
    <property type="entry name" value="Glyco_trans_1"/>
</dbReference>
<dbReference type="Pfam" id="PF00534">
    <property type="entry name" value="Glycos_transf_1"/>
    <property type="match status" value="1"/>
</dbReference>
<keyword evidence="1" id="KW-0808">Transferase</keyword>
<organism evidence="4 5">
    <name type="scientific">Roseomonas gilardii</name>
    <dbReference type="NCBI Taxonomy" id="257708"/>
    <lineage>
        <taxon>Bacteria</taxon>
        <taxon>Pseudomonadati</taxon>
        <taxon>Pseudomonadota</taxon>
        <taxon>Alphaproteobacteria</taxon>
        <taxon>Acetobacterales</taxon>
        <taxon>Roseomonadaceae</taxon>
        <taxon>Roseomonas</taxon>
    </lineage>
</organism>
<dbReference type="Gene3D" id="3.40.50.2000">
    <property type="entry name" value="Glycogen Phosphorylase B"/>
    <property type="match status" value="1"/>
</dbReference>
<dbReference type="KEGG" id="rgi:RGI145_10200"/>
<dbReference type="GO" id="GO:0009103">
    <property type="term" value="P:lipopolysaccharide biosynthetic process"/>
    <property type="evidence" value="ECO:0007669"/>
    <property type="project" value="TreeGrafter"/>
</dbReference>
<gene>
    <name evidence="4" type="ORF">RGI145_10200</name>
</gene>
<dbReference type="CDD" id="cd03801">
    <property type="entry name" value="GT4_PimA-like"/>
    <property type="match status" value="1"/>
</dbReference>
<reference evidence="4 5" key="1">
    <citation type="submission" date="2016-05" db="EMBL/GenBank/DDBJ databases">
        <title>Complete Genome and Methylome Analysis of Psychrotrophic Bacterial Isolates from Antarctic Lake Untersee.</title>
        <authorList>
            <person name="Fomenkov A."/>
            <person name="Akimov V.N."/>
            <person name="Vasilyeva L.V."/>
            <person name="Andersen D."/>
            <person name="Vincze T."/>
            <person name="Roberts R.J."/>
        </authorList>
    </citation>
    <scope>NUCLEOTIDE SEQUENCE [LARGE SCALE GENOMIC DNA]</scope>
    <source>
        <strain evidence="4 5">U14-5</strain>
    </source>
</reference>
<protein>
    <recommendedName>
        <fullName evidence="3">Glycosyl transferase family 1 domain-containing protein</fullName>
    </recommendedName>
</protein>
<evidence type="ECO:0000313" key="4">
    <source>
        <dbReference type="EMBL" id="APT57410.1"/>
    </source>
</evidence>
<evidence type="ECO:0000256" key="2">
    <source>
        <dbReference type="SAM" id="MobiDB-lite"/>
    </source>
</evidence>
<name>A0A1L7AFB6_9PROT</name>
<evidence type="ECO:0000259" key="3">
    <source>
        <dbReference type="Pfam" id="PF00534"/>
    </source>
</evidence>
<dbReference type="PANTHER" id="PTHR46401:SF2">
    <property type="entry name" value="GLYCOSYLTRANSFERASE WBBK-RELATED"/>
    <property type="match status" value="1"/>
</dbReference>
<dbReference type="Proteomes" id="UP000185494">
    <property type="component" value="Chromosome 1"/>
</dbReference>
<evidence type="ECO:0000313" key="5">
    <source>
        <dbReference type="Proteomes" id="UP000185494"/>
    </source>
</evidence>
<dbReference type="AlphaFoldDB" id="A0A1L7AFB6"/>
<proteinExistence type="predicted"/>
<dbReference type="GO" id="GO:0016757">
    <property type="term" value="F:glycosyltransferase activity"/>
    <property type="evidence" value="ECO:0007669"/>
    <property type="project" value="InterPro"/>
</dbReference>
<dbReference type="RefSeq" id="WP_075798254.1">
    <property type="nucleotide sequence ID" value="NZ_CP015583.1"/>
</dbReference>
<dbReference type="SUPFAM" id="SSF53756">
    <property type="entry name" value="UDP-Glycosyltransferase/glycogen phosphorylase"/>
    <property type="match status" value="1"/>
</dbReference>
<dbReference type="STRING" id="257708.RGI145_10200"/>
<accession>A0A1L7AFB6</accession>
<feature type="domain" description="Glycosyl transferase family 1" evidence="3">
    <location>
        <begin position="188"/>
        <end position="331"/>
    </location>
</feature>